<feature type="compositionally biased region" description="Low complexity" evidence="1">
    <location>
        <begin position="55"/>
        <end position="64"/>
    </location>
</feature>
<feature type="compositionally biased region" description="Basic and acidic residues" evidence="1">
    <location>
        <begin position="42"/>
        <end position="54"/>
    </location>
</feature>
<keyword evidence="4" id="KW-1185">Reference proteome</keyword>
<dbReference type="RefSeq" id="WP_160745975.1">
    <property type="nucleotide sequence ID" value="NZ_WTYK01000002.1"/>
</dbReference>
<name>A0A6I4UUJ0_9SPHN</name>
<accession>A0A6I4UUJ0</accession>
<dbReference type="EMBL" id="WTYK01000002">
    <property type="protein sequence ID" value="MXP41147.1"/>
    <property type="molecule type" value="Genomic_DNA"/>
</dbReference>
<feature type="signal peptide" evidence="2">
    <location>
        <begin position="1"/>
        <end position="20"/>
    </location>
</feature>
<sequence>MKKLSIAAAFLLGLPAVAHAQEAPKMECCEKMKEGCDCCEKHEGHEGHEGHGEAEQAPAAPHAH</sequence>
<keyword evidence="2" id="KW-0732">Signal</keyword>
<evidence type="ECO:0000313" key="4">
    <source>
        <dbReference type="Proteomes" id="UP000469159"/>
    </source>
</evidence>
<protein>
    <submittedName>
        <fullName evidence="3">Uncharacterized protein</fullName>
    </submittedName>
</protein>
<dbReference type="AlphaFoldDB" id="A0A6I4UUJ0"/>
<gene>
    <name evidence="3" type="ORF">GRI75_05740</name>
</gene>
<organism evidence="3 4">
    <name type="scientific">Croceibacterium soli</name>
    <dbReference type="NCBI Taxonomy" id="1739690"/>
    <lineage>
        <taxon>Bacteria</taxon>
        <taxon>Pseudomonadati</taxon>
        <taxon>Pseudomonadota</taxon>
        <taxon>Alphaproteobacteria</taxon>
        <taxon>Sphingomonadales</taxon>
        <taxon>Erythrobacteraceae</taxon>
        <taxon>Croceibacterium</taxon>
    </lineage>
</organism>
<comment type="caution">
    <text evidence="3">The sequence shown here is derived from an EMBL/GenBank/DDBJ whole genome shotgun (WGS) entry which is preliminary data.</text>
</comment>
<feature type="chain" id="PRO_5026101700" evidence="2">
    <location>
        <begin position="21"/>
        <end position="64"/>
    </location>
</feature>
<evidence type="ECO:0000313" key="3">
    <source>
        <dbReference type="EMBL" id="MXP41147.1"/>
    </source>
</evidence>
<reference evidence="3 4" key="1">
    <citation type="submission" date="2019-12" db="EMBL/GenBank/DDBJ databases">
        <title>Genomic-based taxomic classification of the family Erythrobacteraceae.</title>
        <authorList>
            <person name="Xu L."/>
        </authorList>
    </citation>
    <scope>NUCLEOTIDE SEQUENCE [LARGE SCALE GENOMIC DNA]</scope>
    <source>
        <strain evidence="3 4">MCCC 1K02066</strain>
    </source>
</reference>
<evidence type="ECO:0000256" key="1">
    <source>
        <dbReference type="SAM" id="MobiDB-lite"/>
    </source>
</evidence>
<dbReference type="Proteomes" id="UP000469159">
    <property type="component" value="Unassembled WGS sequence"/>
</dbReference>
<feature type="region of interest" description="Disordered" evidence="1">
    <location>
        <begin position="42"/>
        <end position="64"/>
    </location>
</feature>
<evidence type="ECO:0000256" key="2">
    <source>
        <dbReference type="SAM" id="SignalP"/>
    </source>
</evidence>
<proteinExistence type="predicted"/>